<dbReference type="InterPro" id="IPR016047">
    <property type="entry name" value="M23ase_b-sheet_dom"/>
</dbReference>
<dbReference type="GO" id="GO:0004222">
    <property type="term" value="F:metalloendopeptidase activity"/>
    <property type="evidence" value="ECO:0007669"/>
    <property type="project" value="TreeGrafter"/>
</dbReference>
<feature type="chain" id="PRO_5039678225" evidence="1">
    <location>
        <begin position="21"/>
        <end position="369"/>
    </location>
</feature>
<evidence type="ECO:0000313" key="4">
    <source>
        <dbReference type="Proteomes" id="UP000278746"/>
    </source>
</evidence>
<dbReference type="Pfam" id="PF01551">
    <property type="entry name" value="Peptidase_M23"/>
    <property type="match status" value="1"/>
</dbReference>
<dbReference type="OrthoDB" id="30934at2"/>
<gene>
    <name evidence="3" type="ORF">EBO34_07635</name>
</gene>
<dbReference type="EMBL" id="RHIB01000001">
    <property type="protein sequence ID" value="RNA69795.1"/>
    <property type="molecule type" value="Genomic_DNA"/>
</dbReference>
<dbReference type="CDD" id="cd12797">
    <property type="entry name" value="M23_peptidase"/>
    <property type="match status" value="1"/>
</dbReference>
<dbReference type="Gene3D" id="2.70.70.10">
    <property type="entry name" value="Glucose Permease (Domain IIA)"/>
    <property type="match status" value="1"/>
</dbReference>
<dbReference type="Proteomes" id="UP000278746">
    <property type="component" value="Unassembled WGS sequence"/>
</dbReference>
<keyword evidence="4" id="KW-1185">Reference proteome</keyword>
<accession>A0A3M7TZD0</accession>
<dbReference type="AlphaFoldDB" id="A0A3M7TZD0"/>
<dbReference type="SUPFAM" id="SSF51261">
    <property type="entry name" value="Duplicated hybrid motif"/>
    <property type="match status" value="1"/>
</dbReference>
<reference evidence="3 4" key="1">
    <citation type="submission" date="2018-10" db="EMBL/GenBank/DDBJ databases">
        <title>Bacillus Keqinensis sp. nov., a moderately halophilic bacterium isolated from a saline-alkaline lake.</title>
        <authorList>
            <person name="Wang H."/>
        </authorList>
    </citation>
    <scope>NUCLEOTIDE SEQUENCE [LARGE SCALE GENOMIC DNA]</scope>
    <source>
        <strain evidence="3 4">KQ-3</strain>
    </source>
</reference>
<evidence type="ECO:0000259" key="2">
    <source>
        <dbReference type="Pfam" id="PF01551"/>
    </source>
</evidence>
<dbReference type="InterPro" id="IPR011055">
    <property type="entry name" value="Dup_hybrid_motif"/>
</dbReference>
<evidence type="ECO:0000313" key="3">
    <source>
        <dbReference type="EMBL" id="RNA69795.1"/>
    </source>
</evidence>
<proteinExistence type="predicted"/>
<dbReference type="PANTHER" id="PTHR21666">
    <property type="entry name" value="PEPTIDASE-RELATED"/>
    <property type="match status" value="1"/>
</dbReference>
<sequence>MKPNKRLVLFLSLFIVTVIAAAVNLATYVEEGTEKQKPAEGPDERHSAENEIYLSTDQVDGTQIFKVEELIEKQGGNFSYDEIHRKLEMTIGNRSFGFIYDVPVMERDGLFFPSAKTPLLLNKEGDPCLPVGFLLELPGMEIVVEEENQVVLKMETPSVEVLSEQTDRFILEDLTVDEMIEYLSFLDFPIRDAAVSTIDSHLPGAPRPYRNGYHEGIDWYGYSTGVDITTDTPVYGMAEGIVVRVDHDYTEFESELIRNDTLSATAELGLTPEYLLDKLRGKQVWVQYENGVMNRFAHLDRTNPDLKPGDRVDKDILIGYVGNSGTSFAVNGDGGGLHLHHDLLIYGELFWKPFTPDETKEILTGIWGN</sequence>
<organism evidence="3 4">
    <name type="scientific">Alteribacter keqinensis</name>
    <dbReference type="NCBI Taxonomy" id="2483800"/>
    <lineage>
        <taxon>Bacteria</taxon>
        <taxon>Bacillati</taxon>
        <taxon>Bacillota</taxon>
        <taxon>Bacilli</taxon>
        <taxon>Bacillales</taxon>
        <taxon>Bacillaceae</taxon>
        <taxon>Alteribacter</taxon>
    </lineage>
</organism>
<dbReference type="InterPro" id="IPR050570">
    <property type="entry name" value="Cell_wall_metabolism_enzyme"/>
</dbReference>
<comment type="caution">
    <text evidence="3">The sequence shown here is derived from an EMBL/GenBank/DDBJ whole genome shotgun (WGS) entry which is preliminary data.</text>
</comment>
<protein>
    <submittedName>
        <fullName evidence="3">M23 family metallopeptidase</fullName>
    </submittedName>
</protein>
<evidence type="ECO:0000256" key="1">
    <source>
        <dbReference type="SAM" id="SignalP"/>
    </source>
</evidence>
<dbReference type="RefSeq" id="WP_122897307.1">
    <property type="nucleotide sequence ID" value="NZ_RHIB01000001.1"/>
</dbReference>
<feature type="signal peptide" evidence="1">
    <location>
        <begin position="1"/>
        <end position="20"/>
    </location>
</feature>
<dbReference type="PANTHER" id="PTHR21666:SF270">
    <property type="entry name" value="MUREIN HYDROLASE ACTIVATOR ENVC"/>
    <property type="match status" value="1"/>
</dbReference>
<keyword evidence="1" id="KW-0732">Signal</keyword>
<name>A0A3M7TZD0_9BACI</name>
<feature type="domain" description="M23ase beta-sheet core" evidence="2">
    <location>
        <begin position="223"/>
        <end position="343"/>
    </location>
</feature>